<evidence type="ECO:0000259" key="16">
    <source>
        <dbReference type="PROSITE" id="PS51757"/>
    </source>
</evidence>
<keyword evidence="8 12" id="KW-0009">Actin-binding</keyword>
<feature type="domain" description="Myosin motor" evidence="15">
    <location>
        <begin position="1"/>
        <end position="212"/>
    </location>
</feature>
<dbReference type="SUPFAM" id="SSF52540">
    <property type="entry name" value="P-loop containing nucleoside triphosphate hydrolases"/>
    <property type="match status" value="1"/>
</dbReference>
<comment type="similarity">
    <text evidence="12">Belongs to the TRAFAC class myosin-kinesin ATPase superfamily. Myosin family.</text>
</comment>
<sequence>MLQKLRMQINTHEHFNSWNQGFIIHHYAGKVSYDAEGFCERNRDVLFTDLIELMQSSEIGFIRNLFPENLNADKKGRPSTAGSKIKKQANDLVSTLMKCTPHYIRCIKPNETKKPRDWEESRVKHQVEYLGLKENIRVRRAGYAYRRVFKKFLNRYAILTKESWPTWRGDEKQGVLHLLRSVNMDQDQFQLGRSKIFVKAPESLFLLEETRERKFDGYARTIQKAWRKYVARKKYVQMREEASDLLLNRKERRRHSLNRNFIGDYLGMDDRPELRQFLGKREKIDFADKVTKYDRRFKGIKRDLILTPKSIYLIGREKMKQGPEKGQVTEVLKDDSKLSLFCFSSTLQDDFIILHEQEYDSLLDCVFKTEFISLLARRFEEKTQRKLPLKFSNTLEIKLKKENWGFLSGGGSRQVLFVQGQGDFPVLKPSSKSLQVSIGPGLPKNTRPSKKSFTQSRSNGSRTQPSRTAPGPPGTSHRPSANRPAPGGGRPKPAPKPKPQVPQCKALYAYDAQDTDELSFNANDIIEIIKEDASGWWTGKLRGKQGLFPNNYVTKI</sequence>
<dbReference type="SMART" id="SM00326">
    <property type="entry name" value="SH3"/>
    <property type="match status" value="1"/>
</dbReference>
<dbReference type="GO" id="GO:0051015">
    <property type="term" value="F:actin filament binding"/>
    <property type="evidence" value="ECO:0007669"/>
    <property type="project" value="TreeGrafter"/>
</dbReference>
<dbReference type="Pfam" id="PF14604">
    <property type="entry name" value="SH3_9"/>
    <property type="match status" value="1"/>
</dbReference>
<dbReference type="Pfam" id="PF00063">
    <property type="entry name" value="Myosin_head"/>
    <property type="match status" value="1"/>
</dbReference>
<dbReference type="GO" id="GO:0005524">
    <property type="term" value="F:ATP binding"/>
    <property type="evidence" value="ECO:0007669"/>
    <property type="project" value="UniProtKB-KW"/>
</dbReference>
<dbReference type="GO" id="GO:0005737">
    <property type="term" value="C:cytoplasm"/>
    <property type="evidence" value="ECO:0007669"/>
    <property type="project" value="TreeGrafter"/>
</dbReference>
<evidence type="ECO:0000256" key="3">
    <source>
        <dbReference type="ARBA" id="ARBA00022840"/>
    </source>
</evidence>
<dbReference type="CDD" id="cd11827">
    <property type="entry name" value="SH3_MyoIe_If_like"/>
    <property type="match status" value="1"/>
</dbReference>
<dbReference type="PROSITE" id="PS51456">
    <property type="entry name" value="MYOSIN_MOTOR"/>
    <property type="match status" value="1"/>
</dbReference>
<dbReference type="PRINTS" id="PR00452">
    <property type="entry name" value="SH3DOMAIN"/>
</dbReference>
<evidence type="ECO:0000313" key="18">
    <source>
        <dbReference type="Proteomes" id="UP000694523"/>
    </source>
</evidence>
<feature type="compositionally biased region" description="Polar residues" evidence="13">
    <location>
        <begin position="451"/>
        <end position="467"/>
    </location>
</feature>
<evidence type="ECO:0000256" key="7">
    <source>
        <dbReference type="ARBA" id="ARBA00023175"/>
    </source>
</evidence>
<reference evidence="17" key="1">
    <citation type="submission" date="2025-08" db="UniProtKB">
        <authorList>
            <consortium name="Ensembl"/>
        </authorList>
    </citation>
    <scope>IDENTIFICATION</scope>
</reference>
<dbReference type="PROSITE" id="PS51757">
    <property type="entry name" value="TH1"/>
    <property type="match status" value="1"/>
</dbReference>
<dbReference type="FunFam" id="1.20.5.4820:FF:000004">
    <property type="entry name" value="Myosin IE"/>
    <property type="match status" value="1"/>
</dbReference>
<dbReference type="GO" id="GO:0000146">
    <property type="term" value="F:microfilament motor activity"/>
    <property type="evidence" value="ECO:0007669"/>
    <property type="project" value="TreeGrafter"/>
</dbReference>
<dbReference type="PROSITE" id="PS50096">
    <property type="entry name" value="IQ"/>
    <property type="match status" value="1"/>
</dbReference>
<dbReference type="InterPro" id="IPR001609">
    <property type="entry name" value="Myosin_head_motor_dom-like"/>
</dbReference>
<dbReference type="Gene3D" id="1.20.5.4820">
    <property type="match status" value="1"/>
</dbReference>
<dbReference type="Gene3D" id="1.20.58.530">
    <property type="match status" value="1"/>
</dbReference>
<evidence type="ECO:0000259" key="15">
    <source>
        <dbReference type="PROSITE" id="PS51456"/>
    </source>
</evidence>
<dbReference type="GO" id="GO:0005886">
    <property type="term" value="C:plasma membrane"/>
    <property type="evidence" value="ECO:0007669"/>
    <property type="project" value="TreeGrafter"/>
</dbReference>
<keyword evidence="2" id="KW-0547">Nucleotide-binding</keyword>
<dbReference type="PANTHER" id="PTHR13140">
    <property type="entry name" value="MYOSIN"/>
    <property type="match status" value="1"/>
</dbReference>
<feature type="region of interest" description="Disordered" evidence="13">
    <location>
        <begin position="432"/>
        <end position="501"/>
    </location>
</feature>
<dbReference type="InterPro" id="IPR036961">
    <property type="entry name" value="Kinesin_motor_dom_sf"/>
</dbReference>
<evidence type="ECO:0000313" key="17">
    <source>
        <dbReference type="Ensembl" id="ENSNMLP00000022072.1"/>
    </source>
</evidence>
<evidence type="ECO:0000256" key="11">
    <source>
        <dbReference type="PROSITE-ProRule" id="PRU00192"/>
    </source>
</evidence>
<evidence type="ECO:0000256" key="5">
    <source>
        <dbReference type="ARBA" id="ARBA00023043"/>
    </source>
</evidence>
<feature type="domain" description="SH3" evidence="14">
    <location>
        <begin position="499"/>
        <end position="556"/>
    </location>
</feature>
<keyword evidence="5" id="KW-0040">ANK repeat</keyword>
<dbReference type="InterPro" id="IPR036028">
    <property type="entry name" value="SH3-like_dom_sf"/>
</dbReference>
<dbReference type="Gene3D" id="2.30.30.40">
    <property type="entry name" value="SH3 Domains"/>
    <property type="match status" value="1"/>
</dbReference>
<proteinExistence type="inferred from homology"/>
<evidence type="ECO:0000256" key="13">
    <source>
        <dbReference type="SAM" id="MobiDB-lite"/>
    </source>
</evidence>
<dbReference type="SUPFAM" id="SSF50044">
    <property type="entry name" value="SH3-domain"/>
    <property type="match status" value="1"/>
</dbReference>
<dbReference type="GO" id="GO:0005902">
    <property type="term" value="C:microvillus"/>
    <property type="evidence" value="ECO:0007669"/>
    <property type="project" value="TreeGrafter"/>
</dbReference>
<evidence type="ECO:0000256" key="2">
    <source>
        <dbReference type="ARBA" id="ARBA00022741"/>
    </source>
</evidence>
<dbReference type="GO" id="GO:0032835">
    <property type="term" value="P:glomerulus development"/>
    <property type="evidence" value="ECO:0007669"/>
    <property type="project" value="TreeGrafter"/>
</dbReference>
<evidence type="ECO:0000256" key="1">
    <source>
        <dbReference type="ARBA" id="ARBA00022443"/>
    </source>
</evidence>
<keyword evidence="1 11" id="KW-0728">SH3 domain</keyword>
<dbReference type="AlphaFoldDB" id="A0A8C6WPI8"/>
<feature type="region of interest" description="Actin-binding" evidence="12">
    <location>
        <begin position="89"/>
        <end position="111"/>
    </location>
</feature>
<comment type="function">
    <text evidence="9">Induces bone resorption, acting probably through a signaling cascade which results in the secretion of factor(s) enhancing osteoclast formation and activity.</text>
</comment>
<dbReference type="InterPro" id="IPR027417">
    <property type="entry name" value="P-loop_NTPase"/>
</dbReference>
<dbReference type="Proteomes" id="UP000694523">
    <property type="component" value="Unplaced"/>
</dbReference>
<evidence type="ECO:0000256" key="8">
    <source>
        <dbReference type="ARBA" id="ARBA00023203"/>
    </source>
</evidence>
<dbReference type="InterPro" id="IPR035507">
    <property type="entry name" value="Ie/If_SH3"/>
</dbReference>
<dbReference type="GO" id="GO:0006897">
    <property type="term" value="P:endocytosis"/>
    <property type="evidence" value="ECO:0007669"/>
    <property type="project" value="TreeGrafter"/>
</dbReference>
<dbReference type="Pfam" id="PF06017">
    <property type="entry name" value="Myosin_TH1"/>
    <property type="match status" value="1"/>
</dbReference>
<dbReference type="GO" id="GO:0016459">
    <property type="term" value="C:myosin complex"/>
    <property type="evidence" value="ECO:0007669"/>
    <property type="project" value="UniProtKB-KW"/>
</dbReference>
<accession>A0A8C6WPI8</accession>
<dbReference type="SMART" id="SM00242">
    <property type="entry name" value="MYSc"/>
    <property type="match status" value="1"/>
</dbReference>
<organism evidence="17 18">
    <name type="scientific">Neogobius melanostomus</name>
    <name type="common">round goby</name>
    <dbReference type="NCBI Taxonomy" id="47308"/>
    <lineage>
        <taxon>Eukaryota</taxon>
        <taxon>Metazoa</taxon>
        <taxon>Chordata</taxon>
        <taxon>Craniata</taxon>
        <taxon>Vertebrata</taxon>
        <taxon>Euteleostomi</taxon>
        <taxon>Actinopterygii</taxon>
        <taxon>Neopterygii</taxon>
        <taxon>Teleostei</taxon>
        <taxon>Neoteleostei</taxon>
        <taxon>Acanthomorphata</taxon>
        <taxon>Gobiaria</taxon>
        <taxon>Gobiiformes</taxon>
        <taxon>Gobioidei</taxon>
        <taxon>Gobiidae</taxon>
        <taxon>Benthophilinae</taxon>
        <taxon>Neogobiini</taxon>
        <taxon>Neogobius</taxon>
    </lineage>
</organism>
<dbReference type="PANTHER" id="PTHR13140:SF341">
    <property type="entry name" value="UNCONVENTIONAL MYOSIN-IE"/>
    <property type="match status" value="1"/>
</dbReference>
<keyword evidence="6 12" id="KW-0518">Myosin</keyword>
<dbReference type="GO" id="GO:0007015">
    <property type="term" value="P:actin filament organization"/>
    <property type="evidence" value="ECO:0007669"/>
    <property type="project" value="TreeGrafter"/>
</dbReference>
<evidence type="ECO:0000256" key="4">
    <source>
        <dbReference type="ARBA" id="ARBA00022860"/>
    </source>
</evidence>
<evidence type="ECO:0000256" key="6">
    <source>
        <dbReference type="ARBA" id="ARBA00023123"/>
    </source>
</evidence>
<feature type="domain" description="TH1" evidence="16">
    <location>
        <begin position="250"/>
        <end position="440"/>
    </location>
</feature>
<dbReference type="FunFam" id="2.30.30.40:FF:000072">
    <property type="entry name" value="Unconventional Myosin IB"/>
    <property type="match status" value="1"/>
</dbReference>
<dbReference type="InterPro" id="IPR010926">
    <property type="entry name" value="Myosin_TH1"/>
</dbReference>
<evidence type="ECO:0000259" key="14">
    <source>
        <dbReference type="PROSITE" id="PS50002"/>
    </source>
</evidence>
<keyword evidence="3" id="KW-0067">ATP-binding</keyword>
<comment type="caution">
    <text evidence="12">Lacks conserved residue(s) required for the propagation of feature annotation.</text>
</comment>
<keyword evidence="18" id="KW-1185">Reference proteome</keyword>
<dbReference type="Gene3D" id="3.40.850.10">
    <property type="entry name" value="Kinesin motor domain"/>
    <property type="match status" value="1"/>
</dbReference>
<evidence type="ECO:0000256" key="12">
    <source>
        <dbReference type="PROSITE-ProRule" id="PRU00782"/>
    </source>
</evidence>
<keyword evidence="7" id="KW-0505">Motor protein</keyword>
<dbReference type="Ensembl" id="ENSNMLT00000024736.1">
    <property type="protein sequence ID" value="ENSNMLP00000022072.1"/>
    <property type="gene ID" value="ENSNMLG00000013075.1"/>
</dbReference>
<reference evidence="17" key="2">
    <citation type="submission" date="2025-09" db="UniProtKB">
        <authorList>
            <consortium name="Ensembl"/>
        </authorList>
    </citation>
    <scope>IDENTIFICATION</scope>
</reference>
<evidence type="ECO:0000256" key="9">
    <source>
        <dbReference type="ARBA" id="ARBA00037432"/>
    </source>
</evidence>
<dbReference type="InterPro" id="IPR001452">
    <property type="entry name" value="SH3_domain"/>
</dbReference>
<keyword evidence="4" id="KW-0112">Calmodulin-binding</keyword>
<protein>
    <recommendedName>
        <fullName evidence="10">Osteoclast-stimulating factor 1</fullName>
    </recommendedName>
</protein>
<dbReference type="GO" id="GO:0005516">
    <property type="term" value="F:calmodulin binding"/>
    <property type="evidence" value="ECO:0007669"/>
    <property type="project" value="UniProtKB-KW"/>
</dbReference>
<name>A0A8C6WPI8_9GOBI</name>
<dbReference type="PROSITE" id="PS50002">
    <property type="entry name" value="SH3"/>
    <property type="match status" value="1"/>
</dbReference>
<evidence type="ECO:0000256" key="10">
    <source>
        <dbReference type="ARBA" id="ARBA00040640"/>
    </source>
</evidence>